<evidence type="ECO:0000256" key="7">
    <source>
        <dbReference type="ARBA" id="ARBA00023065"/>
    </source>
</evidence>
<dbReference type="InterPro" id="IPR036942">
    <property type="entry name" value="Beta-barrel_TonB_sf"/>
</dbReference>
<evidence type="ECO:0000256" key="8">
    <source>
        <dbReference type="ARBA" id="ARBA00023077"/>
    </source>
</evidence>
<dbReference type="InterPro" id="IPR000531">
    <property type="entry name" value="Beta-barrel_TonB"/>
</dbReference>
<keyword evidence="7" id="KW-0406">Ion transport</keyword>
<dbReference type="CDD" id="cd01347">
    <property type="entry name" value="ligand_gated_channel"/>
    <property type="match status" value="1"/>
</dbReference>
<protein>
    <submittedName>
        <fullName evidence="16">TonB-dependent siderophore receptor</fullName>
    </submittedName>
</protein>
<evidence type="ECO:0000313" key="17">
    <source>
        <dbReference type="Proteomes" id="UP000290657"/>
    </source>
</evidence>
<keyword evidence="13" id="KW-0732">Signal</keyword>
<dbReference type="SUPFAM" id="SSF56935">
    <property type="entry name" value="Porins"/>
    <property type="match status" value="1"/>
</dbReference>
<dbReference type="RefSeq" id="WP_128996225.1">
    <property type="nucleotide sequence ID" value="NZ_PDKN01000004.1"/>
</dbReference>
<evidence type="ECO:0000256" key="9">
    <source>
        <dbReference type="ARBA" id="ARBA00023136"/>
    </source>
</evidence>
<organism evidence="16 17">
    <name type="scientific">Candidatus Marinarcus aquaticus</name>
    <dbReference type="NCBI Taxonomy" id="2044504"/>
    <lineage>
        <taxon>Bacteria</taxon>
        <taxon>Pseudomonadati</taxon>
        <taxon>Campylobacterota</taxon>
        <taxon>Epsilonproteobacteria</taxon>
        <taxon>Campylobacterales</taxon>
        <taxon>Arcobacteraceae</taxon>
        <taxon>Candidatus Marinarcus</taxon>
    </lineage>
</organism>
<reference evidence="16 17" key="1">
    <citation type="submission" date="2017-10" db="EMBL/GenBank/DDBJ databases">
        <title>Genomics of the genus Arcobacter.</title>
        <authorList>
            <person name="Perez-Cataluna A."/>
            <person name="Figueras M.J."/>
        </authorList>
    </citation>
    <scope>NUCLEOTIDE SEQUENCE [LARGE SCALE GENOMIC DNA]</scope>
    <source>
        <strain evidence="16 17">CECT 8987</strain>
    </source>
</reference>
<keyword evidence="6" id="KW-0408">Iron</keyword>
<keyword evidence="5 11" id="KW-0812">Transmembrane</keyword>
<evidence type="ECO:0000259" key="15">
    <source>
        <dbReference type="Pfam" id="PF07715"/>
    </source>
</evidence>
<keyword evidence="17" id="KW-1185">Reference proteome</keyword>
<keyword evidence="10 11" id="KW-0998">Cell outer membrane</keyword>
<comment type="caution">
    <text evidence="16">The sequence shown here is derived from an EMBL/GenBank/DDBJ whole genome shotgun (WGS) entry which is preliminary data.</text>
</comment>
<dbReference type="Proteomes" id="UP000290657">
    <property type="component" value="Unassembled WGS sequence"/>
</dbReference>
<evidence type="ECO:0000256" key="5">
    <source>
        <dbReference type="ARBA" id="ARBA00022692"/>
    </source>
</evidence>
<evidence type="ECO:0000256" key="13">
    <source>
        <dbReference type="SAM" id="SignalP"/>
    </source>
</evidence>
<dbReference type="Gene3D" id="2.40.170.20">
    <property type="entry name" value="TonB-dependent receptor, beta-barrel domain"/>
    <property type="match status" value="1"/>
</dbReference>
<dbReference type="EMBL" id="PDKN01000004">
    <property type="protein sequence ID" value="RXJ57653.1"/>
    <property type="molecule type" value="Genomic_DNA"/>
</dbReference>
<dbReference type="AlphaFoldDB" id="A0A4Q0XTZ6"/>
<dbReference type="GO" id="GO:0006826">
    <property type="term" value="P:iron ion transport"/>
    <property type="evidence" value="ECO:0007669"/>
    <property type="project" value="UniProtKB-KW"/>
</dbReference>
<evidence type="ECO:0000259" key="14">
    <source>
        <dbReference type="Pfam" id="PF00593"/>
    </source>
</evidence>
<name>A0A4Q0XTZ6_9BACT</name>
<evidence type="ECO:0000256" key="6">
    <source>
        <dbReference type="ARBA" id="ARBA00023004"/>
    </source>
</evidence>
<accession>A0A4Q0XTZ6</accession>
<gene>
    <name evidence="16" type="ORF">CRV04_07530</name>
</gene>
<keyword evidence="3 11" id="KW-1134">Transmembrane beta strand</keyword>
<evidence type="ECO:0000256" key="10">
    <source>
        <dbReference type="ARBA" id="ARBA00023237"/>
    </source>
</evidence>
<dbReference type="GO" id="GO:0009279">
    <property type="term" value="C:cell outer membrane"/>
    <property type="evidence" value="ECO:0007669"/>
    <property type="project" value="UniProtKB-SubCell"/>
</dbReference>
<keyword evidence="8 12" id="KW-0798">TonB box</keyword>
<evidence type="ECO:0000256" key="1">
    <source>
        <dbReference type="ARBA" id="ARBA00004571"/>
    </source>
</evidence>
<comment type="subcellular location">
    <subcellularLocation>
        <location evidence="1 11">Cell outer membrane</location>
        <topology evidence="1 11">Multi-pass membrane protein</topology>
    </subcellularLocation>
</comment>
<dbReference type="InterPro" id="IPR039426">
    <property type="entry name" value="TonB-dep_rcpt-like"/>
</dbReference>
<keyword evidence="16" id="KW-0675">Receptor</keyword>
<dbReference type="Pfam" id="PF07715">
    <property type="entry name" value="Plug"/>
    <property type="match status" value="1"/>
</dbReference>
<evidence type="ECO:0000256" key="4">
    <source>
        <dbReference type="ARBA" id="ARBA00022496"/>
    </source>
</evidence>
<evidence type="ECO:0000256" key="12">
    <source>
        <dbReference type="RuleBase" id="RU003357"/>
    </source>
</evidence>
<keyword evidence="2 11" id="KW-0813">Transport</keyword>
<evidence type="ECO:0000256" key="11">
    <source>
        <dbReference type="PROSITE-ProRule" id="PRU01360"/>
    </source>
</evidence>
<feature type="signal peptide" evidence="13">
    <location>
        <begin position="1"/>
        <end position="22"/>
    </location>
</feature>
<dbReference type="PANTHER" id="PTHR32552:SF81">
    <property type="entry name" value="TONB-DEPENDENT OUTER MEMBRANE RECEPTOR"/>
    <property type="match status" value="1"/>
</dbReference>
<proteinExistence type="inferred from homology"/>
<evidence type="ECO:0000256" key="3">
    <source>
        <dbReference type="ARBA" id="ARBA00022452"/>
    </source>
</evidence>
<evidence type="ECO:0000313" key="16">
    <source>
        <dbReference type="EMBL" id="RXJ57653.1"/>
    </source>
</evidence>
<keyword evidence="4" id="KW-0410">Iron transport</keyword>
<feature type="domain" description="TonB-dependent receptor plug" evidence="15">
    <location>
        <begin position="43"/>
        <end position="147"/>
    </location>
</feature>
<dbReference type="OrthoDB" id="9763670at2"/>
<comment type="similarity">
    <text evidence="11 12">Belongs to the TonB-dependent receptor family.</text>
</comment>
<sequence length="689" mass="77714">MKKWTTYKVAVLSLMVSSMLWAAEQPTQLGNVVVSANKMEENIQEVPQSITILDAQTIEEKGMNKVSDVINVIPNMYMNSENHGGAINFRGLNTSMFTNSNPIVIYVDGVPTSSRNAFDISMENIEKIEVLRGPQGTLYGKDAIGGVINIITKVPTNETSGSIGFEYGSNDYHKESFNLNTPLIKDKLFLNLNAALFSDHGWITNDYNGDDEAAKERSIKLGTSLYYNVTDNLSAKLVFKREKTKNYWGNYGVAQNVVSLNEFSKKASENANFDMPAIEDNEINTQSLNLKYETDDYLFEAISSHKDTDFKSTYDIDFTANNLLDGSFMTRNTNMETYTNEVRVSNKSDAFRWIAGVYFDSDKIKEDPYSQTLYLSGVKAVYANALSTSHNDTSAIFTHLMIPLNEKIDLTLGGRYQRIKKDIDMTVNNGATTFDFDANKTWNTFIPKGALSYKINDNFTTYFSVSKGYMAGGFNSFASSSNEDDNAFDSQKSTNYEIGIKSTFDDLILNAAIFRMDIENIHIYRQVVGNYYTDNAKKAHSQGIELDFTYFPTDTIVINGAVGYVDTEYDSYDAGDYDFSGNKIENTPSHTANLSMAYYDPKGFYARGDIKNQGSLYFYDDRQKKFLKNKSYTTLDVKIGYRYANFDIYAYGKNLTDEEYMTYYQSSSTVSLATFADQRSVGVGVRYKF</sequence>
<evidence type="ECO:0000256" key="2">
    <source>
        <dbReference type="ARBA" id="ARBA00022448"/>
    </source>
</evidence>
<dbReference type="PROSITE" id="PS52016">
    <property type="entry name" value="TONB_DEPENDENT_REC_3"/>
    <property type="match status" value="1"/>
</dbReference>
<feature type="domain" description="TonB-dependent receptor-like beta-barrel" evidence="14">
    <location>
        <begin position="255"/>
        <end position="655"/>
    </location>
</feature>
<keyword evidence="9 11" id="KW-0472">Membrane</keyword>
<dbReference type="Pfam" id="PF00593">
    <property type="entry name" value="TonB_dep_Rec_b-barrel"/>
    <property type="match status" value="1"/>
</dbReference>
<dbReference type="PANTHER" id="PTHR32552">
    <property type="entry name" value="FERRICHROME IRON RECEPTOR-RELATED"/>
    <property type="match status" value="1"/>
</dbReference>
<feature type="chain" id="PRO_5020404800" evidence="13">
    <location>
        <begin position="23"/>
        <end position="689"/>
    </location>
</feature>
<dbReference type="InterPro" id="IPR012910">
    <property type="entry name" value="Plug_dom"/>
</dbReference>